<evidence type="ECO:0000313" key="1">
    <source>
        <dbReference type="EMBL" id="SHE55816.1"/>
    </source>
</evidence>
<proteinExistence type="predicted"/>
<dbReference type="EMBL" id="FQVO01000002">
    <property type="protein sequence ID" value="SHE55816.1"/>
    <property type="molecule type" value="Genomic_DNA"/>
</dbReference>
<dbReference type="Proteomes" id="UP000184236">
    <property type="component" value="Unassembled WGS sequence"/>
</dbReference>
<dbReference type="AlphaFoldDB" id="A0A1M4UGH0"/>
<name>A0A1M4UGH0_9FLAO</name>
<protein>
    <recommendedName>
        <fullName evidence="3">RHS repeat-associated core domain-containing protein</fullName>
    </recommendedName>
</protein>
<evidence type="ECO:0000313" key="2">
    <source>
        <dbReference type="Proteomes" id="UP000184236"/>
    </source>
</evidence>
<gene>
    <name evidence="1" type="ORF">SAMN05444408_10295</name>
</gene>
<accession>A0A1M4UGH0</accession>
<reference evidence="2" key="1">
    <citation type="submission" date="2016-11" db="EMBL/GenBank/DDBJ databases">
        <authorList>
            <person name="Varghese N."/>
            <person name="Submissions S."/>
        </authorList>
    </citation>
    <scope>NUCLEOTIDE SEQUENCE [LARGE SCALE GENOMIC DNA]</scope>
    <source>
        <strain evidence="2">DSM 26898</strain>
    </source>
</reference>
<keyword evidence="2" id="KW-1185">Reference proteome</keyword>
<evidence type="ECO:0008006" key="3">
    <source>
        <dbReference type="Google" id="ProtNLM"/>
    </source>
</evidence>
<sequence length="273" mass="29901">MQPYTYGNNNPIVFTDPDGRAAYPPLGYRGNSWIDSTGDFVRSIGGEYINKRDGKMYDNGTRGMRQTTDTQFLYIPAPSIANETNFTLKIWNKNNSEGVVKNYKNTRDIIVDYLAGTGPENAIINSGGALEQIKNLESVKANLKTLLGKLNDNGGYHIGETEELWHDNGSIFGHGKEFGQLLGAIYRGIRGGVGPAFDSDLMNNPMSAVGSYGMSVRVNSDYKTVTVGVYNRLSLGSGLDNIFGGISKPRTAGGDNKLTNTYQIYIWTVPLKK</sequence>
<organism evidence="1 2">
    <name type="scientific">Chryseobacterium takakiae</name>
    <dbReference type="NCBI Taxonomy" id="1302685"/>
    <lineage>
        <taxon>Bacteria</taxon>
        <taxon>Pseudomonadati</taxon>
        <taxon>Bacteroidota</taxon>
        <taxon>Flavobacteriia</taxon>
        <taxon>Flavobacteriales</taxon>
        <taxon>Weeksellaceae</taxon>
        <taxon>Chryseobacterium group</taxon>
        <taxon>Chryseobacterium</taxon>
    </lineage>
</organism>